<comment type="caution">
    <text evidence="1">The sequence shown here is derived from an EMBL/GenBank/DDBJ whole genome shotgun (WGS) entry which is preliminary data.</text>
</comment>
<accession>A0A7X2NNV2</accession>
<evidence type="ECO:0000313" key="1">
    <source>
        <dbReference type="EMBL" id="MSS38277.1"/>
    </source>
</evidence>
<name>A0A7X2NNV2_9CLOT</name>
<dbReference type="RefSeq" id="WP_154473708.1">
    <property type="nucleotide sequence ID" value="NZ_VUMD01000021.1"/>
</dbReference>
<protein>
    <submittedName>
        <fullName evidence="1">Uncharacterized protein</fullName>
    </submittedName>
</protein>
<dbReference type="Proteomes" id="UP000429958">
    <property type="component" value="Unassembled WGS sequence"/>
</dbReference>
<organism evidence="1 2">
    <name type="scientific">Clostridium porci</name>
    <dbReference type="NCBI Taxonomy" id="2605778"/>
    <lineage>
        <taxon>Bacteria</taxon>
        <taxon>Bacillati</taxon>
        <taxon>Bacillota</taxon>
        <taxon>Clostridia</taxon>
        <taxon>Eubacteriales</taxon>
        <taxon>Clostridiaceae</taxon>
        <taxon>Clostridium</taxon>
    </lineage>
</organism>
<keyword evidence="2" id="KW-1185">Reference proteome</keyword>
<proteinExistence type="predicted"/>
<dbReference type="EMBL" id="VUMD01000021">
    <property type="protein sequence ID" value="MSS38277.1"/>
    <property type="molecule type" value="Genomic_DNA"/>
</dbReference>
<sequence length="88" mass="9936">MTGRKEAKTAIQTAAHVVQPKYGIVDWLSETEDFMLRQTTPKITALYPRLSHEDELQGESNSISNQELICKGWFLPSNTYDCGSFVVN</sequence>
<dbReference type="AlphaFoldDB" id="A0A7X2NNV2"/>
<gene>
    <name evidence="1" type="ORF">FYJ39_17490</name>
</gene>
<evidence type="ECO:0000313" key="2">
    <source>
        <dbReference type="Proteomes" id="UP000429958"/>
    </source>
</evidence>
<reference evidence="1 2" key="1">
    <citation type="submission" date="2019-08" db="EMBL/GenBank/DDBJ databases">
        <title>In-depth cultivation of the pig gut microbiome towards novel bacterial diversity and tailored functional studies.</title>
        <authorList>
            <person name="Wylensek D."/>
            <person name="Hitch T.C.A."/>
            <person name="Clavel T."/>
        </authorList>
    </citation>
    <scope>NUCLEOTIDE SEQUENCE [LARGE SCALE GENOMIC DNA]</scope>
    <source>
        <strain evidence="1 2">WCA-389-WT-23D1</strain>
    </source>
</reference>